<keyword evidence="3" id="KW-1185">Reference proteome</keyword>
<gene>
    <name evidence="2" type="primary">polC</name>
    <name evidence="2" type="ordered locus">NOCYR_1774</name>
</gene>
<dbReference type="Gene3D" id="3.30.420.10">
    <property type="entry name" value="Ribonuclease H-like superfamily/Ribonuclease H"/>
    <property type="match status" value="1"/>
</dbReference>
<dbReference type="SUPFAM" id="SSF53098">
    <property type="entry name" value="Ribonuclease H-like"/>
    <property type="match status" value="1"/>
</dbReference>
<dbReference type="RefSeq" id="WP_014350025.1">
    <property type="nucleotide sequence ID" value="NC_016887.1"/>
</dbReference>
<dbReference type="KEGG" id="ncy:NOCYR_1774"/>
<protein>
    <submittedName>
        <fullName evidence="2">DNA polymerase III epsilon subunit and related 3'-5' exonucleases</fullName>
    </submittedName>
</protein>
<dbReference type="GO" id="GO:0008408">
    <property type="term" value="F:3'-5' exonuclease activity"/>
    <property type="evidence" value="ECO:0007669"/>
    <property type="project" value="TreeGrafter"/>
</dbReference>
<dbReference type="GO" id="GO:0003676">
    <property type="term" value="F:nucleic acid binding"/>
    <property type="evidence" value="ECO:0007669"/>
    <property type="project" value="InterPro"/>
</dbReference>
<evidence type="ECO:0000259" key="1">
    <source>
        <dbReference type="SMART" id="SM00479"/>
    </source>
</evidence>
<proteinExistence type="predicted"/>
<dbReference type="eggNOG" id="COG0847">
    <property type="taxonomic scope" value="Bacteria"/>
</dbReference>
<dbReference type="Pfam" id="PF00929">
    <property type="entry name" value="RNase_T"/>
    <property type="match status" value="1"/>
</dbReference>
<dbReference type="SMART" id="SM00479">
    <property type="entry name" value="EXOIII"/>
    <property type="match status" value="1"/>
</dbReference>
<name>H6RC24_NOCCG</name>
<dbReference type="PANTHER" id="PTHR30231:SF42">
    <property type="entry name" value="EXONUCLEASE"/>
    <property type="match status" value="1"/>
</dbReference>
<dbReference type="AlphaFoldDB" id="H6RC24"/>
<evidence type="ECO:0000313" key="2">
    <source>
        <dbReference type="EMBL" id="CCF62560.1"/>
    </source>
</evidence>
<dbReference type="InterPro" id="IPR036397">
    <property type="entry name" value="RNaseH_sf"/>
</dbReference>
<dbReference type="InterPro" id="IPR013520">
    <property type="entry name" value="Ribonucl_H"/>
</dbReference>
<dbReference type="InterPro" id="IPR012337">
    <property type="entry name" value="RNaseH-like_sf"/>
</dbReference>
<keyword evidence="2" id="KW-0378">Hydrolase</keyword>
<dbReference type="PANTHER" id="PTHR30231">
    <property type="entry name" value="DNA POLYMERASE III SUBUNIT EPSILON"/>
    <property type="match status" value="1"/>
</dbReference>
<dbReference type="OrthoDB" id="9803913at2"/>
<evidence type="ECO:0000313" key="3">
    <source>
        <dbReference type="Proteomes" id="UP000008190"/>
    </source>
</evidence>
<reference evidence="2 3" key="1">
    <citation type="journal article" date="2012" name="J. Bacteriol.">
        <title>Genome sequence of the human- and animal-pathogenic strain Nocardia cyriacigeorgica GUH-2.</title>
        <authorList>
            <person name="Zoropogui A."/>
            <person name="Pujic P."/>
            <person name="Normand P."/>
            <person name="Barbe V."/>
            <person name="Beaman B."/>
            <person name="Beaman L."/>
            <person name="Boiron P."/>
            <person name="Colinon C."/>
            <person name="Deredjian A."/>
            <person name="Graindorge A."/>
            <person name="Mangenot S."/>
            <person name="Nazaret S."/>
            <person name="Neto M."/>
            <person name="Petit S."/>
            <person name="Roche D."/>
            <person name="Vallenet D."/>
            <person name="Rodriguez-Nava V."/>
            <person name="Richard Y."/>
            <person name="Cournoyer B."/>
            <person name="Blaha D."/>
        </authorList>
    </citation>
    <scope>NUCLEOTIDE SEQUENCE [LARGE SCALE GENOMIC DNA]</scope>
    <source>
        <strain evidence="2 3">GUH-2</strain>
    </source>
</reference>
<keyword evidence="2" id="KW-0269">Exonuclease</keyword>
<dbReference type="HOGENOM" id="CLU_047806_14_1_11"/>
<dbReference type="STRING" id="1127134.NOCYR_1774"/>
<dbReference type="EMBL" id="FO082843">
    <property type="protein sequence ID" value="CCF62560.1"/>
    <property type="molecule type" value="Genomic_DNA"/>
</dbReference>
<dbReference type="Proteomes" id="UP000008190">
    <property type="component" value="Chromosome"/>
</dbReference>
<feature type="domain" description="Exonuclease" evidence="1">
    <location>
        <begin position="6"/>
        <end position="172"/>
    </location>
</feature>
<sequence length="198" mass="21559">MTRNLSFAAFDVETANPKYGSICSIGVAIVRNGERVSTRQWLCRPPDAVSTFAPRNVGIHKITPSMVADQPSFGQRWQEIRSVIGDLPVVAHNAQFDMGAVHQACGHSRIPVPTWVYGCTKVWAKRQLLLEKYQLKTVAHALDVRLDDHHDAGADATAAADIAIRLAQLAGADDLASLARATRTQLGHLSPAGKRDCR</sequence>
<accession>H6RC24</accession>
<dbReference type="GO" id="GO:0005829">
    <property type="term" value="C:cytosol"/>
    <property type="evidence" value="ECO:0007669"/>
    <property type="project" value="TreeGrafter"/>
</dbReference>
<keyword evidence="2" id="KW-0540">Nuclease</keyword>
<organism evidence="2 3">
    <name type="scientific">Nocardia cyriacigeorgica (strain GUH-2)</name>
    <dbReference type="NCBI Taxonomy" id="1127134"/>
    <lineage>
        <taxon>Bacteria</taxon>
        <taxon>Bacillati</taxon>
        <taxon>Actinomycetota</taxon>
        <taxon>Actinomycetes</taxon>
        <taxon>Mycobacteriales</taxon>
        <taxon>Nocardiaceae</taxon>
        <taxon>Nocardia</taxon>
    </lineage>
</organism>